<dbReference type="Proteomes" id="UP000299102">
    <property type="component" value="Unassembled WGS sequence"/>
</dbReference>
<dbReference type="STRING" id="151549.A0A4C1SJR7"/>
<evidence type="ECO:0000313" key="3">
    <source>
        <dbReference type="Proteomes" id="UP000299102"/>
    </source>
</evidence>
<dbReference type="AlphaFoldDB" id="A0A4C1SJR7"/>
<dbReference type="OrthoDB" id="6273691at2759"/>
<gene>
    <name evidence="2" type="ORF">EVAR_71060_1</name>
</gene>
<feature type="region of interest" description="Disordered" evidence="1">
    <location>
        <begin position="1"/>
        <end position="35"/>
    </location>
</feature>
<evidence type="ECO:0000313" key="2">
    <source>
        <dbReference type="EMBL" id="GBP02369.1"/>
    </source>
</evidence>
<keyword evidence="3" id="KW-1185">Reference proteome</keyword>
<proteinExistence type="predicted"/>
<reference evidence="2 3" key="1">
    <citation type="journal article" date="2019" name="Commun. Biol.">
        <title>The bagworm genome reveals a unique fibroin gene that provides high tensile strength.</title>
        <authorList>
            <person name="Kono N."/>
            <person name="Nakamura H."/>
            <person name="Ohtoshi R."/>
            <person name="Tomita M."/>
            <person name="Numata K."/>
            <person name="Arakawa K."/>
        </authorList>
    </citation>
    <scope>NUCLEOTIDE SEQUENCE [LARGE SCALE GENOMIC DNA]</scope>
</reference>
<dbReference type="EMBL" id="BGZK01003539">
    <property type="protein sequence ID" value="GBP02369.1"/>
    <property type="molecule type" value="Genomic_DNA"/>
</dbReference>
<accession>A0A4C1SJR7</accession>
<name>A0A4C1SJR7_EUMVA</name>
<comment type="caution">
    <text evidence="2">The sequence shown here is derived from an EMBL/GenBank/DDBJ whole genome shotgun (WGS) entry which is preliminary data.</text>
</comment>
<organism evidence="2 3">
    <name type="scientific">Eumeta variegata</name>
    <name type="common">Bagworm moth</name>
    <name type="synonym">Eumeta japonica</name>
    <dbReference type="NCBI Taxonomy" id="151549"/>
    <lineage>
        <taxon>Eukaryota</taxon>
        <taxon>Metazoa</taxon>
        <taxon>Ecdysozoa</taxon>
        <taxon>Arthropoda</taxon>
        <taxon>Hexapoda</taxon>
        <taxon>Insecta</taxon>
        <taxon>Pterygota</taxon>
        <taxon>Neoptera</taxon>
        <taxon>Endopterygota</taxon>
        <taxon>Lepidoptera</taxon>
        <taxon>Glossata</taxon>
        <taxon>Ditrysia</taxon>
        <taxon>Tineoidea</taxon>
        <taxon>Psychidae</taxon>
        <taxon>Oiketicinae</taxon>
        <taxon>Eumeta</taxon>
    </lineage>
</organism>
<sequence length="173" mass="18917">MIKSQPRLTSPLLVRKTLSNGNNSNNITRSPTRSATNTIANTYHYSFGNSNSNNKNSSFIRDNSFDKFSINGNINNNDNYGHKATYASNGSVGGDGVGGSGAGDILNTTKHQLDMILMNCYVSVVRRFSTNIAQPQQQHMIFHLSKGFASATTQTLCQWHCTVAVHIALNCKQ</sequence>
<feature type="compositionally biased region" description="Polar residues" evidence="1">
    <location>
        <begin position="17"/>
        <end position="35"/>
    </location>
</feature>
<evidence type="ECO:0000256" key="1">
    <source>
        <dbReference type="SAM" id="MobiDB-lite"/>
    </source>
</evidence>
<protein>
    <submittedName>
        <fullName evidence="2">Uncharacterized protein</fullName>
    </submittedName>
</protein>